<evidence type="ECO:0000313" key="2">
    <source>
        <dbReference type="EMBL" id="KAJ7027666.1"/>
    </source>
</evidence>
<proteinExistence type="predicted"/>
<organism evidence="2 3">
    <name type="scientific">Mycena alexandri</name>
    <dbReference type="NCBI Taxonomy" id="1745969"/>
    <lineage>
        <taxon>Eukaryota</taxon>
        <taxon>Fungi</taxon>
        <taxon>Dikarya</taxon>
        <taxon>Basidiomycota</taxon>
        <taxon>Agaricomycotina</taxon>
        <taxon>Agaricomycetes</taxon>
        <taxon>Agaricomycetidae</taxon>
        <taxon>Agaricales</taxon>
        <taxon>Marasmiineae</taxon>
        <taxon>Mycenaceae</taxon>
        <taxon>Mycena</taxon>
    </lineage>
</organism>
<comment type="caution">
    <text evidence="2">The sequence shown here is derived from an EMBL/GenBank/DDBJ whole genome shotgun (WGS) entry which is preliminary data.</text>
</comment>
<gene>
    <name evidence="2" type="ORF">C8F04DRAFT_1189352</name>
</gene>
<feature type="region of interest" description="Disordered" evidence="1">
    <location>
        <begin position="184"/>
        <end position="246"/>
    </location>
</feature>
<dbReference type="Proteomes" id="UP001218188">
    <property type="component" value="Unassembled WGS sequence"/>
</dbReference>
<feature type="compositionally biased region" description="Pro residues" evidence="1">
    <location>
        <begin position="464"/>
        <end position="475"/>
    </location>
</feature>
<feature type="region of interest" description="Disordered" evidence="1">
    <location>
        <begin position="457"/>
        <end position="533"/>
    </location>
</feature>
<evidence type="ECO:0000313" key="3">
    <source>
        <dbReference type="Proteomes" id="UP001218188"/>
    </source>
</evidence>
<feature type="region of interest" description="Disordered" evidence="1">
    <location>
        <begin position="50"/>
        <end position="105"/>
    </location>
</feature>
<reference evidence="2" key="1">
    <citation type="submission" date="2023-03" db="EMBL/GenBank/DDBJ databases">
        <title>Massive genome expansion in bonnet fungi (Mycena s.s.) driven by repeated elements and novel gene families across ecological guilds.</title>
        <authorList>
            <consortium name="Lawrence Berkeley National Laboratory"/>
            <person name="Harder C.B."/>
            <person name="Miyauchi S."/>
            <person name="Viragh M."/>
            <person name="Kuo A."/>
            <person name="Thoen E."/>
            <person name="Andreopoulos B."/>
            <person name="Lu D."/>
            <person name="Skrede I."/>
            <person name="Drula E."/>
            <person name="Henrissat B."/>
            <person name="Morin E."/>
            <person name="Kohler A."/>
            <person name="Barry K."/>
            <person name="LaButti K."/>
            <person name="Morin E."/>
            <person name="Salamov A."/>
            <person name="Lipzen A."/>
            <person name="Mereny Z."/>
            <person name="Hegedus B."/>
            <person name="Baldrian P."/>
            <person name="Stursova M."/>
            <person name="Weitz H."/>
            <person name="Taylor A."/>
            <person name="Grigoriev I.V."/>
            <person name="Nagy L.G."/>
            <person name="Martin F."/>
            <person name="Kauserud H."/>
        </authorList>
    </citation>
    <scope>NUCLEOTIDE SEQUENCE</scope>
    <source>
        <strain evidence="2">CBHHK200</strain>
    </source>
</reference>
<sequence length="554" mass="59061">MAGKTRDGLLAGAIATAGIMKAAITGGDRAVAPREPEEFRIEYIAKLLSHPTAGGDTRHARQRQAQARRRSGGRSGRTTPGGPAVGGQCGNRRVMAGPPGVQRLDDPRRRWRLVGGAALATATLAVRTDVTCVTSVTAVREVPRADGIRRRGTAREVPTTSHGARGTLGTLGCKVRPGERYGEVLPQGQVVPPPLPPAQPTMADMDDPMPAPSGSQEDPFEPSYLGRSPPSTRGDPSDASSASASLTVALDAASRRSPRLWAPGARTITGEWPAATDAPGTRMLPNDARAIRFVNYIAPMGEGTSPDRTRFIEVLLRGFSIFGLFERHVQRGQWVEDALPLEHYPFDCSDLTLSRVFSWAHQHGLRPNSPDSLALHSYAASERNRLAKNESPGGQRFVRAKPRDVADVLSWPDGLITDWRQLQHGPIRRGVTTTYPQHPAAAAFAASAANIAPMPSIAPQPVTADPPPASNPAPLAPDVDMKPVEDGEIPEEGTPENGGALITHETRAPEGGPSTPKTQLNAADIPLPEDDDDWETVYEEGAIQKPKGENGTPK</sequence>
<keyword evidence="3" id="KW-1185">Reference proteome</keyword>
<accession>A0AAD6WY45</accession>
<dbReference type="AlphaFoldDB" id="A0AAD6WY45"/>
<dbReference type="EMBL" id="JARJCM010000121">
    <property type="protein sequence ID" value="KAJ7027666.1"/>
    <property type="molecule type" value="Genomic_DNA"/>
</dbReference>
<name>A0AAD6WY45_9AGAR</name>
<feature type="region of interest" description="Disordered" evidence="1">
    <location>
        <begin position="150"/>
        <end position="172"/>
    </location>
</feature>
<feature type="compositionally biased region" description="Low complexity" evidence="1">
    <location>
        <begin position="237"/>
        <end position="246"/>
    </location>
</feature>
<feature type="compositionally biased region" description="Basic residues" evidence="1">
    <location>
        <begin position="60"/>
        <end position="72"/>
    </location>
</feature>
<protein>
    <submittedName>
        <fullName evidence="2">Uncharacterized protein</fullName>
    </submittedName>
</protein>
<evidence type="ECO:0000256" key="1">
    <source>
        <dbReference type="SAM" id="MobiDB-lite"/>
    </source>
</evidence>